<dbReference type="GeneID" id="63699356"/>
<organism evidence="1 2">
    <name type="scientific">Aspergillus ruber (strain CBS 135680)</name>
    <dbReference type="NCBI Taxonomy" id="1388766"/>
    <lineage>
        <taxon>Eukaryota</taxon>
        <taxon>Fungi</taxon>
        <taxon>Dikarya</taxon>
        <taxon>Ascomycota</taxon>
        <taxon>Pezizomycotina</taxon>
        <taxon>Eurotiomycetes</taxon>
        <taxon>Eurotiomycetidae</taxon>
        <taxon>Eurotiales</taxon>
        <taxon>Aspergillaceae</taxon>
        <taxon>Aspergillus</taxon>
        <taxon>Aspergillus subgen. Aspergillus</taxon>
    </lineage>
</organism>
<reference evidence="2" key="1">
    <citation type="journal article" date="2014" name="Nat. Commun.">
        <title>Genomic adaptations of the halophilic Dead Sea filamentous fungus Eurotium rubrum.</title>
        <authorList>
            <person name="Kis-Papo T."/>
            <person name="Weig A.R."/>
            <person name="Riley R."/>
            <person name="Persoh D."/>
            <person name="Salamov A."/>
            <person name="Sun H."/>
            <person name="Lipzen A."/>
            <person name="Wasser S.P."/>
            <person name="Rambold G."/>
            <person name="Grigoriev I.V."/>
            <person name="Nevo E."/>
        </authorList>
    </citation>
    <scope>NUCLEOTIDE SEQUENCE [LARGE SCALE GENOMIC DNA]</scope>
    <source>
        <strain evidence="2">CBS 135680</strain>
    </source>
</reference>
<keyword evidence="2" id="KW-1185">Reference proteome</keyword>
<dbReference type="AlphaFoldDB" id="A0A017SFR5"/>
<evidence type="ECO:0000313" key="2">
    <source>
        <dbReference type="Proteomes" id="UP000019804"/>
    </source>
</evidence>
<dbReference type="RefSeq" id="XP_040639254.1">
    <property type="nucleotide sequence ID" value="XM_040784232.1"/>
</dbReference>
<name>A0A017SFR5_ASPRC</name>
<proteinExistence type="predicted"/>
<dbReference type="STRING" id="1388766.A0A017SFR5"/>
<dbReference type="HOGENOM" id="CLU_138658_0_0_1"/>
<evidence type="ECO:0000313" key="1">
    <source>
        <dbReference type="EMBL" id="EYE95566.1"/>
    </source>
</evidence>
<gene>
    <name evidence="1" type="ORF">EURHEDRAFT_454861</name>
</gene>
<protein>
    <submittedName>
        <fullName evidence="1">Uncharacterized protein</fullName>
    </submittedName>
</protein>
<dbReference type="Proteomes" id="UP000019804">
    <property type="component" value="Unassembled WGS sequence"/>
</dbReference>
<dbReference type="EMBL" id="KK088421">
    <property type="protein sequence ID" value="EYE95566.1"/>
    <property type="molecule type" value="Genomic_DNA"/>
</dbReference>
<dbReference type="OrthoDB" id="4890185at2759"/>
<sequence length="113" mass="12779">MPTTPPPPAPRPKSSRDQRLQVLTLRDAGFSYKAISDQLGLSYCQATPRKPKGQPPKLSDEDMDKVIAWISASKDDCRKPYSKVIEELRLEPFAQKRGHSRYEALQKPPTSQE</sequence>
<accession>A0A017SFR5</accession>